<keyword evidence="1" id="KW-1133">Transmembrane helix</keyword>
<evidence type="ECO:0000259" key="2">
    <source>
        <dbReference type="Pfam" id="PF23981"/>
    </source>
</evidence>
<accession>A0A7D6GLF0</accession>
<evidence type="ECO:0000313" key="4">
    <source>
        <dbReference type="Proteomes" id="UP000510869"/>
    </source>
</evidence>
<feature type="domain" description="DUF7305" evidence="2">
    <location>
        <begin position="273"/>
        <end position="473"/>
    </location>
</feature>
<evidence type="ECO:0000313" key="3">
    <source>
        <dbReference type="EMBL" id="QLK27120.1"/>
    </source>
</evidence>
<dbReference type="GeneID" id="56142698"/>
<keyword evidence="1" id="KW-0812">Transmembrane</keyword>
<dbReference type="AlphaFoldDB" id="A0A7D6GLF0"/>
<dbReference type="InterPro" id="IPR055713">
    <property type="entry name" value="DUF7289"/>
</dbReference>
<dbReference type="KEGG" id="nay:HYG81_05795"/>
<proteinExistence type="predicted"/>
<protein>
    <recommendedName>
        <fullName evidence="2">DUF7305 domain-containing protein</fullName>
    </recommendedName>
</protein>
<dbReference type="EMBL" id="CP059154">
    <property type="protein sequence ID" value="QLK27120.1"/>
    <property type="molecule type" value="Genomic_DNA"/>
</dbReference>
<feature type="transmembrane region" description="Helical" evidence="1">
    <location>
        <begin position="20"/>
        <end position="42"/>
    </location>
</feature>
<dbReference type="OrthoDB" id="148042at2157"/>
<dbReference type="Pfam" id="PF23960">
    <property type="entry name" value="DUF7289"/>
    <property type="match status" value="1"/>
</dbReference>
<dbReference type="Pfam" id="PF23981">
    <property type="entry name" value="DUF7305"/>
    <property type="match status" value="1"/>
</dbReference>
<keyword evidence="4" id="KW-1185">Reference proteome</keyword>
<reference evidence="3 4" key="1">
    <citation type="submission" date="2020-07" db="EMBL/GenBank/DDBJ databases">
        <title>Natrinema (YPL30) sp. nov. and Haloterrigena xxxxxx (YPL8) sp. nov., isolated from a salt mine.</title>
        <authorList>
            <person name="Cui H."/>
        </authorList>
    </citation>
    <scope>NUCLEOTIDE SEQUENCE [LARGE SCALE GENOMIC DNA]</scope>
    <source>
        <strain evidence="3 4">YPL13</strain>
    </source>
</reference>
<organism evidence="3 4">
    <name type="scientific">Natrinema zhouii</name>
    <dbReference type="NCBI Taxonomy" id="1710539"/>
    <lineage>
        <taxon>Archaea</taxon>
        <taxon>Methanobacteriati</taxon>
        <taxon>Methanobacteriota</taxon>
        <taxon>Stenosarchaea group</taxon>
        <taxon>Halobacteria</taxon>
        <taxon>Halobacteriales</taxon>
        <taxon>Natrialbaceae</taxon>
        <taxon>Natrinema</taxon>
    </lineage>
</organism>
<name>A0A7D6GLF0_9EURY</name>
<evidence type="ECO:0000256" key="1">
    <source>
        <dbReference type="SAM" id="Phobius"/>
    </source>
</evidence>
<keyword evidence="1" id="KW-0472">Membrane</keyword>
<sequence length="504" mass="54559">MGSRSDGGVVIPSIRGQSTLLGLVLLIGMVAAISVGILLVAGDAMSSAEQQSENERIEQSFVELSQQMSTVSISRDTPRSMAFDAGDSGAIVKTNTAYINISGDNRTTSIQVGAIEYQGDDGTRIAFQAGGVFRETGSETRVVSKPPLEYDTETSTFSFPVLKLEEDTELTSGDVTFDYVDSTAHRNTSYVEGSTIKVNITSEYCVGWQTYFEEEMEKADGRAIQEACSEGEENTLRVELGRMDIPEGTFEDGIVAGNVSGRDVHTEDVDISKTNETLPPLDPMIEQMVSDMRDNDSVTDLSEVEETATSGTYYTDSATINDELTFNLSDGDATLIVEDELIVSGGNLHVTNWNQPGENHTLQIYVKKGLHVDGGNSEMCVDPCSSTSVDSKYLQVYGTSETHIAIGKGKSYFEGMIYAPGDGSFEGSNNYITNLDGQFALQSNGNMDGSIVVSSAHIHSKAPEGVYDESLRSFSPEVSPEGYVFPPKLSYLNIAEHRIEVKNK</sequence>
<gene>
    <name evidence="3" type="ORF">HYG81_05795</name>
</gene>
<dbReference type="InterPro" id="IPR055729">
    <property type="entry name" value="DUF7305"/>
</dbReference>
<dbReference type="Proteomes" id="UP000510869">
    <property type="component" value="Chromosome"/>
</dbReference>
<dbReference type="RefSeq" id="WP_180842284.1">
    <property type="nucleotide sequence ID" value="NZ_CP059154.1"/>
</dbReference>